<comment type="caution">
    <text evidence="12">The sequence shown here is derived from an EMBL/GenBank/DDBJ whole genome shotgun (WGS) entry which is preliminary data.</text>
</comment>
<dbReference type="Pfam" id="PF07730">
    <property type="entry name" value="HisKA_3"/>
    <property type="match status" value="1"/>
</dbReference>
<keyword evidence="13" id="KW-1185">Reference proteome</keyword>
<feature type="compositionally biased region" description="Polar residues" evidence="9">
    <location>
        <begin position="528"/>
        <end position="537"/>
    </location>
</feature>
<evidence type="ECO:0000256" key="10">
    <source>
        <dbReference type="SAM" id="Phobius"/>
    </source>
</evidence>
<dbReference type="Gene3D" id="1.20.5.1930">
    <property type="match status" value="1"/>
</dbReference>
<dbReference type="PANTHER" id="PTHR24421:SF10">
    <property type="entry name" value="NITRATE_NITRITE SENSOR PROTEIN NARQ"/>
    <property type="match status" value="1"/>
</dbReference>
<feature type="compositionally biased region" description="Low complexity" evidence="9">
    <location>
        <begin position="304"/>
        <end position="328"/>
    </location>
</feature>
<evidence type="ECO:0000256" key="4">
    <source>
        <dbReference type="ARBA" id="ARBA00022679"/>
    </source>
</evidence>
<proteinExistence type="predicted"/>
<dbReference type="EC" id="2.7.13.3" evidence="2"/>
<name>A0ABP9U459_9MICO</name>
<dbReference type="PANTHER" id="PTHR24421">
    <property type="entry name" value="NITRATE/NITRITE SENSOR PROTEIN NARX-RELATED"/>
    <property type="match status" value="1"/>
</dbReference>
<feature type="transmembrane region" description="Helical" evidence="10">
    <location>
        <begin position="152"/>
        <end position="171"/>
    </location>
</feature>
<evidence type="ECO:0000256" key="5">
    <source>
        <dbReference type="ARBA" id="ARBA00022741"/>
    </source>
</evidence>
<evidence type="ECO:0000313" key="12">
    <source>
        <dbReference type="EMBL" id="GAA5341637.1"/>
    </source>
</evidence>
<accession>A0ABP9U459</accession>
<feature type="region of interest" description="Disordered" evidence="9">
    <location>
        <begin position="288"/>
        <end position="331"/>
    </location>
</feature>
<sequence length="537" mass="55180">MKPDPSRRHDVRGGIRLRSRQAKALTFGLGIVLGVFFAVNSWQVTGPALRAAALAAVALWVAEMFLGALTDDYREASPRQHTTGTLLLVVSQVMACALAFAPETTMVPLAIAGLVRLLRRSDRSVILVTLTIVADVCGLTVSALVVGAPTELVIINLLVGAGVGLLTRLRAGRIQSERQARELLEEQLTLQRERATTAALTERARIARDLHDVLAHSLGALTLQLDAAAALAQARRWGELETRIDRARGLAADGLAESRRAVAALREAPQQDLLEGVRALLRAHRDSGGEVRATLPDGRGGAGAVPEGAAGTVPDGQDGAAPGGPTAALGRLSPTGTEALLRAVQEMLTNARRHAPGRPVTLEVRIDRGPFGPGADGPAVEDAGVGDAGVEDAEVGEAGTRDAGASGPATRGHSMNGSAADIVPVVRVTARNPVVGDSPTFPAPSDSSIPSGATTITGVSTSPVASTPPGAVAAATSGPNGFGLRGMRERCEALGGGAHGHLVDERTFETTAWIPLTPSTAVDPASPDASTTQVGAE</sequence>
<keyword evidence="10" id="KW-1133">Transmembrane helix</keyword>
<feature type="transmembrane region" description="Helical" evidence="10">
    <location>
        <begin position="48"/>
        <end position="69"/>
    </location>
</feature>
<keyword evidence="6" id="KW-0418">Kinase</keyword>
<evidence type="ECO:0000313" key="13">
    <source>
        <dbReference type="Proteomes" id="UP001498935"/>
    </source>
</evidence>
<feature type="region of interest" description="Disordered" evidence="9">
    <location>
        <begin position="517"/>
        <end position="537"/>
    </location>
</feature>
<evidence type="ECO:0000256" key="8">
    <source>
        <dbReference type="ARBA" id="ARBA00023012"/>
    </source>
</evidence>
<evidence type="ECO:0000256" key="7">
    <source>
        <dbReference type="ARBA" id="ARBA00022840"/>
    </source>
</evidence>
<dbReference type="Proteomes" id="UP001498935">
    <property type="component" value="Unassembled WGS sequence"/>
</dbReference>
<dbReference type="EMBL" id="BAABNP010000011">
    <property type="protein sequence ID" value="GAA5341637.1"/>
    <property type="molecule type" value="Genomic_DNA"/>
</dbReference>
<evidence type="ECO:0000256" key="2">
    <source>
        <dbReference type="ARBA" id="ARBA00012438"/>
    </source>
</evidence>
<feature type="region of interest" description="Disordered" evidence="9">
    <location>
        <begin position="395"/>
        <end position="418"/>
    </location>
</feature>
<feature type="transmembrane region" description="Helical" evidence="10">
    <location>
        <begin position="125"/>
        <end position="146"/>
    </location>
</feature>
<keyword evidence="8" id="KW-0902">Two-component regulatory system</keyword>
<feature type="region of interest" description="Disordered" evidence="9">
    <location>
        <begin position="436"/>
        <end position="467"/>
    </location>
</feature>
<keyword evidence="7" id="KW-0067">ATP-binding</keyword>
<dbReference type="InterPro" id="IPR036890">
    <property type="entry name" value="HATPase_C_sf"/>
</dbReference>
<gene>
    <name evidence="12" type="ORF">KACC15558_26780</name>
</gene>
<dbReference type="RefSeq" id="WP_342038639.1">
    <property type="nucleotide sequence ID" value="NZ_BAABBK010000011.1"/>
</dbReference>
<feature type="compositionally biased region" description="Polar residues" evidence="9">
    <location>
        <begin position="445"/>
        <end position="465"/>
    </location>
</feature>
<keyword evidence="5" id="KW-0547">Nucleotide-binding</keyword>
<keyword evidence="10" id="KW-0472">Membrane</keyword>
<feature type="transmembrane region" description="Helical" evidence="10">
    <location>
        <begin position="21"/>
        <end position="42"/>
    </location>
</feature>
<evidence type="ECO:0000259" key="11">
    <source>
        <dbReference type="Pfam" id="PF07730"/>
    </source>
</evidence>
<feature type="domain" description="Signal transduction histidine kinase subgroup 3 dimerisation and phosphoacceptor" evidence="11">
    <location>
        <begin position="202"/>
        <end position="268"/>
    </location>
</feature>
<dbReference type="Gene3D" id="3.30.565.10">
    <property type="entry name" value="Histidine kinase-like ATPase, C-terminal domain"/>
    <property type="match status" value="1"/>
</dbReference>
<keyword evidence="10" id="KW-0812">Transmembrane</keyword>
<protein>
    <recommendedName>
        <fullName evidence="2">histidine kinase</fullName>
        <ecNumber evidence="2">2.7.13.3</ecNumber>
    </recommendedName>
</protein>
<dbReference type="InterPro" id="IPR050482">
    <property type="entry name" value="Sensor_HK_TwoCompSys"/>
</dbReference>
<evidence type="ECO:0000256" key="6">
    <source>
        <dbReference type="ARBA" id="ARBA00022777"/>
    </source>
</evidence>
<evidence type="ECO:0000256" key="9">
    <source>
        <dbReference type="SAM" id="MobiDB-lite"/>
    </source>
</evidence>
<dbReference type="InterPro" id="IPR011712">
    <property type="entry name" value="Sig_transdc_His_kin_sub3_dim/P"/>
</dbReference>
<reference evidence="12 13" key="1">
    <citation type="submission" date="2024-02" db="EMBL/GenBank/DDBJ databases">
        <title>Characterization of antibiotic resistant novel bacterial strains and their environmental applications.</title>
        <authorList>
            <person name="Manzoor S."/>
            <person name="Abbas S."/>
            <person name="Arshad M."/>
            <person name="Li W.J."/>
            <person name="Ahmed I."/>
        </authorList>
    </citation>
    <scope>NUCLEOTIDE SEQUENCE [LARGE SCALE GENOMIC DNA]</scope>
    <source>
        <strain evidence="12 13">KACC 15558</strain>
    </source>
</reference>
<evidence type="ECO:0000256" key="3">
    <source>
        <dbReference type="ARBA" id="ARBA00022553"/>
    </source>
</evidence>
<keyword evidence="4" id="KW-0808">Transferase</keyword>
<keyword evidence="3" id="KW-0597">Phosphoprotein</keyword>
<organism evidence="12 13">
    <name type="scientific">Brevibacterium ammoniilyticum</name>
    <dbReference type="NCBI Taxonomy" id="1046555"/>
    <lineage>
        <taxon>Bacteria</taxon>
        <taxon>Bacillati</taxon>
        <taxon>Actinomycetota</taxon>
        <taxon>Actinomycetes</taxon>
        <taxon>Micrococcales</taxon>
        <taxon>Brevibacteriaceae</taxon>
        <taxon>Brevibacterium</taxon>
    </lineage>
</organism>
<evidence type="ECO:0000256" key="1">
    <source>
        <dbReference type="ARBA" id="ARBA00000085"/>
    </source>
</evidence>
<comment type="catalytic activity">
    <reaction evidence="1">
        <text>ATP + protein L-histidine = ADP + protein N-phospho-L-histidine.</text>
        <dbReference type="EC" id="2.7.13.3"/>
    </reaction>
</comment>